<sequence>MAPDTGPAESSQPDARSNAQSKPSGSVADSGGKASIARRANISQNFETLNAQSTLINFRLRYAITLRNEGDAMARTVDIRVGLFAGHQAHPQGIASWYEQPLEDGHHRIETIAPGETIRFEGELAAPLDALNPLVIDGKSMAIPLVAVDARYHHGPGEALLDGQTARAYVVGRETGVEGAKLAPFRLDQGPMSFHPLGQRDTGISKTE</sequence>
<accession>A0A6M4ASG2</accession>
<proteinExistence type="predicted"/>
<dbReference type="KEGG" id="slan:GV829_05800"/>
<gene>
    <name evidence="2" type="ORF">GV829_05800</name>
</gene>
<organism evidence="2 3">
    <name type="scientific">Sphingomonas lacunae</name>
    <dbReference type="NCBI Taxonomy" id="2698828"/>
    <lineage>
        <taxon>Bacteria</taxon>
        <taxon>Pseudomonadati</taxon>
        <taxon>Pseudomonadota</taxon>
        <taxon>Alphaproteobacteria</taxon>
        <taxon>Sphingomonadales</taxon>
        <taxon>Sphingomonadaceae</taxon>
        <taxon>Sphingomonas</taxon>
    </lineage>
</organism>
<evidence type="ECO:0000313" key="3">
    <source>
        <dbReference type="Proteomes" id="UP000503018"/>
    </source>
</evidence>
<dbReference type="AlphaFoldDB" id="A0A6M4ASG2"/>
<reference evidence="2 3" key="1">
    <citation type="submission" date="2020-01" db="EMBL/GenBank/DDBJ databases">
        <title>Sphingomonas sp. strain CSW-10.</title>
        <authorList>
            <person name="Chen W.-M."/>
        </authorList>
    </citation>
    <scope>NUCLEOTIDE SEQUENCE [LARGE SCALE GENOMIC DNA]</scope>
    <source>
        <strain evidence="2 3">CSW-10</strain>
    </source>
</reference>
<name>A0A6M4ASG2_9SPHN</name>
<feature type="region of interest" description="Disordered" evidence="1">
    <location>
        <begin position="1"/>
        <end position="33"/>
    </location>
</feature>
<feature type="compositionally biased region" description="Polar residues" evidence="1">
    <location>
        <begin position="8"/>
        <end position="24"/>
    </location>
</feature>
<dbReference type="EMBL" id="CP053015">
    <property type="protein sequence ID" value="QJQ32028.1"/>
    <property type="molecule type" value="Genomic_DNA"/>
</dbReference>
<evidence type="ECO:0000313" key="2">
    <source>
        <dbReference type="EMBL" id="QJQ32028.1"/>
    </source>
</evidence>
<keyword evidence="3" id="KW-1185">Reference proteome</keyword>
<protein>
    <submittedName>
        <fullName evidence="2">Uncharacterized protein</fullName>
    </submittedName>
</protein>
<evidence type="ECO:0000256" key="1">
    <source>
        <dbReference type="SAM" id="MobiDB-lite"/>
    </source>
</evidence>
<dbReference type="Proteomes" id="UP000503018">
    <property type="component" value="Chromosome"/>
</dbReference>
<dbReference type="RefSeq" id="WP_169944810.1">
    <property type="nucleotide sequence ID" value="NZ_CP053015.1"/>
</dbReference>